<proteinExistence type="predicted"/>
<gene>
    <name evidence="1" type="ORF">HUXLEY_143</name>
</gene>
<dbReference type="RefSeq" id="YP_009293111.1">
    <property type="nucleotide sequence ID" value="NC_031127.1"/>
</dbReference>
<evidence type="ECO:0000313" key="2">
    <source>
        <dbReference type="Proteomes" id="UP000203302"/>
    </source>
</evidence>
<accession>A0A1B2IDD2</accession>
<dbReference type="EMBL" id="KX397368">
    <property type="protein sequence ID" value="ANZ49225.1"/>
    <property type="molecule type" value="Genomic_DNA"/>
</dbReference>
<dbReference type="Proteomes" id="UP000203302">
    <property type="component" value="Segment"/>
</dbReference>
<protein>
    <submittedName>
        <fullName evidence="1">Uncharacterized protein</fullName>
    </submittedName>
</protein>
<dbReference type="KEGG" id="vg:29069265"/>
<reference evidence="2" key="1">
    <citation type="submission" date="2016-06" db="EMBL/GenBank/DDBJ databases">
        <authorList>
            <person name="Berg J.A."/>
            <person name="Grossarth S.E."/>
            <person name="Jarvis T.M."/>
            <person name="Merrill B.D."/>
            <person name="Breakwell D.P."/>
            <person name="Hope S."/>
            <person name="Grose J.H."/>
        </authorList>
    </citation>
    <scope>NUCLEOTIDE SEQUENCE [LARGE SCALE GENOMIC DNA]</scope>
</reference>
<organism evidence="1 2">
    <name type="scientific">Erwinia phage vB_EamM_Huxley</name>
    <dbReference type="NCBI Taxonomy" id="1883373"/>
    <lineage>
        <taxon>Viruses</taxon>
        <taxon>Duplodnaviria</taxon>
        <taxon>Heunggongvirae</taxon>
        <taxon>Uroviricota</taxon>
        <taxon>Caudoviricetes</taxon>
        <taxon>Chimalliviridae</taxon>
        <taxon>Machinavirus</taxon>
        <taxon>Machinavirus machina</taxon>
    </lineage>
</organism>
<sequence>MLKPRKAKTGLVIVTRYSAGLRGFPEGFAVYLGKKLVRYIDGVEVGEIVGPLGAPTLPVFNLPKTTRVIYRQLQNMFCRATIGMGTKYYGLRKLKPVAKKKDTYMEELQESLFGKPDYSHIGINANRDAGMQTSMDTLFKGGIHNGNDKLARKIANNPGVSGAFDNRVAGLLQQGTGHSLLTSDCRSIRSIALQMAQHNVDTAMRKLNFSNVTVLYSTDVLKDVENELRTCHDDRNHINRMLELRKTLPLAGTYTLVDDLVKLPLMSQLTESICAAGKRAMAELPTEDAAELDDPTPETLVDWLILFGSLNQPKTVDYLSTLNVGGSGISSEETAALYKRIRERAGINDGDEAVARTVAMARAISPHLHDPYAYSRALRNGEPVLYMDLEMPTDTSKLKDLLVKEEDLPKLMANYIKVRQGGKGEMFTLDSIPRENSLLKDEDDNA</sequence>
<dbReference type="GeneID" id="29069265"/>
<name>A0A1B2IDD2_9CAUD</name>
<evidence type="ECO:0000313" key="1">
    <source>
        <dbReference type="EMBL" id="ANZ49225.1"/>
    </source>
</evidence>